<dbReference type="PANTHER" id="PTHR11360:SF308">
    <property type="entry name" value="BLL3089 PROTEIN"/>
    <property type="match status" value="1"/>
</dbReference>
<dbReference type="InterPro" id="IPR050327">
    <property type="entry name" value="Proton-linked_MCT"/>
</dbReference>
<feature type="domain" description="Major facilitator superfamily (MFS) profile" evidence="5">
    <location>
        <begin position="13"/>
        <end position="403"/>
    </location>
</feature>
<feature type="transmembrane region" description="Helical" evidence="4">
    <location>
        <begin position="48"/>
        <end position="68"/>
    </location>
</feature>
<evidence type="ECO:0000256" key="1">
    <source>
        <dbReference type="ARBA" id="ARBA00022692"/>
    </source>
</evidence>
<evidence type="ECO:0000256" key="4">
    <source>
        <dbReference type="SAM" id="Phobius"/>
    </source>
</evidence>
<feature type="transmembrane region" description="Helical" evidence="4">
    <location>
        <begin position="221"/>
        <end position="241"/>
    </location>
</feature>
<sequence>MTFLDFLRENARWLAAGFLLTFASSFGQTFFISVFASEIRSAFDLSHGAWGAVYATATMGSAAVMLLAGGLTDRFRVRHIGVVVLAGLACAGIAMAHATQVWMLVIVIFLLRLFGQGLMGHTAMVAMARWFVATRGRAVSVAGLGVALGEAMLPIVFAAALTLGDWRNLWLVAACALLALVPVLWVLLRQERTPQSFAQSTGAAGIGGRMWTRTEVLRHPVFWLMLPALMGPAAWNTAFFFQQVHLAEAKGWGHVALVALFPLFTATSVGFMLLSGGLVDRFGSTRLAGVYLVPLALGYLGFSLAGGIGAGALSIMLMGAGVGMHVTMMATFWAEAYGTRHLGSIRAMMAAIMVLGTAIGPALTGALIDLGIDFPAQSLGIGLYFALASALAGLAGRGAQARS</sequence>
<feature type="transmembrane region" description="Helical" evidence="4">
    <location>
        <begin position="169"/>
        <end position="188"/>
    </location>
</feature>
<dbReference type="Proteomes" id="UP001597151">
    <property type="component" value="Unassembled WGS sequence"/>
</dbReference>
<dbReference type="InterPro" id="IPR011701">
    <property type="entry name" value="MFS"/>
</dbReference>
<keyword evidence="7" id="KW-1185">Reference proteome</keyword>
<feature type="transmembrane region" description="Helical" evidence="4">
    <location>
        <begin position="104"/>
        <end position="126"/>
    </location>
</feature>
<feature type="transmembrane region" description="Helical" evidence="4">
    <location>
        <begin position="138"/>
        <end position="163"/>
    </location>
</feature>
<keyword evidence="1 4" id="KW-0812">Transmembrane</keyword>
<dbReference type="PANTHER" id="PTHR11360">
    <property type="entry name" value="MONOCARBOXYLATE TRANSPORTER"/>
    <property type="match status" value="1"/>
</dbReference>
<feature type="transmembrane region" description="Helical" evidence="4">
    <location>
        <begin position="12"/>
        <end position="36"/>
    </location>
</feature>
<keyword evidence="3 4" id="KW-0472">Membrane</keyword>
<reference evidence="7" key="1">
    <citation type="journal article" date="2019" name="Int. J. Syst. Evol. Microbiol.">
        <title>The Global Catalogue of Microorganisms (GCM) 10K type strain sequencing project: providing services to taxonomists for standard genome sequencing and annotation.</title>
        <authorList>
            <consortium name="The Broad Institute Genomics Platform"/>
            <consortium name="The Broad Institute Genome Sequencing Center for Infectious Disease"/>
            <person name="Wu L."/>
            <person name="Ma J."/>
        </authorList>
    </citation>
    <scope>NUCLEOTIDE SEQUENCE [LARGE SCALE GENOMIC DNA]</scope>
    <source>
        <strain evidence="7">CCUG 55328</strain>
    </source>
</reference>
<accession>A0ABW3TBA3</accession>
<keyword evidence="2 4" id="KW-1133">Transmembrane helix</keyword>
<feature type="transmembrane region" description="Helical" evidence="4">
    <location>
        <begin position="374"/>
        <end position="395"/>
    </location>
</feature>
<protein>
    <submittedName>
        <fullName evidence="6">MFS transporter</fullName>
    </submittedName>
</protein>
<dbReference type="Pfam" id="PF07690">
    <property type="entry name" value="MFS_1"/>
    <property type="match status" value="1"/>
</dbReference>
<dbReference type="Gene3D" id="1.20.1250.20">
    <property type="entry name" value="MFS general substrate transporter like domains"/>
    <property type="match status" value="1"/>
</dbReference>
<dbReference type="RefSeq" id="WP_380789862.1">
    <property type="nucleotide sequence ID" value="NZ_JBHTKR010000003.1"/>
</dbReference>
<evidence type="ECO:0000313" key="6">
    <source>
        <dbReference type="EMBL" id="MFD1194404.1"/>
    </source>
</evidence>
<comment type="caution">
    <text evidence="6">The sequence shown here is derived from an EMBL/GenBank/DDBJ whole genome shotgun (WGS) entry which is preliminary data.</text>
</comment>
<organism evidence="6 7">
    <name type="scientific">Seohaeicola saemankumensis</name>
    <dbReference type="NCBI Taxonomy" id="481181"/>
    <lineage>
        <taxon>Bacteria</taxon>
        <taxon>Pseudomonadati</taxon>
        <taxon>Pseudomonadota</taxon>
        <taxon>Alphaproteobacteria</taxon>
        <taxon>Rhodobacterales</taxon>
        <taxon>Roseobacteraceae</taxon>
        <taxon>Seohaeicola</taxon>
    </lineage>
</organism>
<dbReference type="EMBL" id="JBHTKR010000003">
    <property type="protein sequence ID" value="MFD1194404.1"/>
    <property type="molecule type" value="Genomic_DNA"/>
</dbReference>
<dbReference type="SUPFAM" id="SSF103473">
    <property type="entry name" value="MFS general substrate transporter"/>
    <property type="match status" value="1"/>
</dbReference>
<proteinExistence type="predicted"/>
<evidence type="ECO:0000256" key="3">
    <source>
        <dbReference type="ARBA" id="ARBA00023136"/>
    </source>
</evidence>
<feature type="transmembrane region" description="Helical" evidence="4">
    <location>
        <begin position="312"/>
        <end position="333"/>
    </location>
</feature>
<dbReference type="InterPro" id="IPR020846">
    <property type="entry name" value="MFS_dom"/>
</dbReference>
<feature type="transmembrane region" description="Helical" evidence="4">
    <location>
        <begin position="345"/>
        <end position="368"/>
    </location>
</feature>
<dbReference type="PROSITE" id="PS50850">
    <property type="entry name" value="MFS"/>
    <property type="match status" value="1"/>
</dbReference>
<evidence type="ECO:0000313" key="7">
    <source>
        <dbReference type="Proteomes" id="UP001597151"/>
    </source>
</evidence>
<feature type="transmembrane region" description="Helical" evidence="4">
    <location>
        <begin position="253"/>
        <end position="275"/>
    </location>
</feature>
<gene>
    <name evidence="6" type="ORF">ACFQ3C_06960</name>
</gene>
<feature type="transmembrane region" description="Helical" evidence="4">
    <location>
        <begin position="80"/>
        <end position="98"/>
    </location>
</feature>
<evidence type="ECO:0000256" key="2">
    <source>
        <dbReference type="ARBA" id="ARBA00022989"/>
    </source>
</evidence>
<feature type="transmembrane region" description="Helical" evidence="4">
    <location>
        <begin position="287"/>
        <end position="306"/>
    </location>
</feature>
<dbReference type="InterPro" id="IPR036259">
    <property type="entry name" value="MFS_trans_sf"/>
</dbReference>
<evidence type="ECO:0000259" key="5">
    <source>
        <dbReference type="PROSITE" id="PS50850"/>
    </source>
</evidence>
<name>A0ABW3TBA3_9RHOB</name>